<accession>A0A7I4YJC7</accession>
<proteinExistence type="predicted"/>
<sequence>PAFMVWESIDKQARLEDRTTSPMLKLATF</sequence>
<dbReference type="Proteomes" id="UP000025227">
    <property type="component" value="Unplaced"/>
</dbReference>
<dbReference type="WBParaSite" id="HCON_00100782-00001">
    <property type="protein sequence ID" value="HCON_00100782-00001"/>
    <property type="gene ID" value="HCON_00100782"/>
</dbReference>
<name>A0A7I4YJC7_HAECO</name>
<keyword evidence="1" id="KW-1185">Reference proteome</keyword>
<evidence type="ECO:0000313" key="1">
    <source>
        <dbReference type="Proteomes" id="UP000025227"/>
    </source>
</evidence>
<evidence type="ECO:0000313" key="2">
    <source>
        <dbReference type="WBParaSite" id="HCON_00100782-00001"/>
    </source>
</evidence>
<dbReference type="AlphaFoldDB" id="A0A7I4YJC7"/>
<organism evidence="1 2">
    <name type="scientific">Haemonchus contortus</name>
    <name type="common">Barber pole worm</name>
    <dbReference type="NCBI Taxonomy" id="6289"/>
    <lineage>
        <taxon>Eukaryota</taxon>
        <taxon>Metazoa</taxon>
        <taxon>Ecdysozoa</taxon>
        <taxon>Nematoda</taxon>
        <taxon>Chromadorea</taxon>
        <taxon>Rhabditida</taxon>
        <taxon>Rhabditina</taxon>
        <taxon>Rhabditomorpha</taxon>
        <taxon>Strongyloidea</taxon>
        <taxon>Trichostrongylidae</taxon>
        <taxon>Haemonchus</taxon>
    </lineage>
</organism>
<reference evidence="2" key="1">
    <citation type="submission" date="2020-12" db="UniProtKB">
        <authorList>
            <consortium name="WormBaseParasite"/>
        </authorList>
    </citation>
    <scope>IDENTIFICATION</scope>
    <source>
        <strain evidence="2">MHco3</strain>
    </source>
</reference>
<protein>
    <submittedName>
        <fullName evidence="2">DUF3291 domain-containing protein</fullName>
    </submittedName>
</protein>